<evidence type="ECO:0000256" key="7">
    <source>
        <dbReference type="ARBA" id="ARBA00023136"/>
    </source>
</evidence>
<dbReference type="EMBL" id="JAYRBN010000071">
    <property type="protein sequence ID" value="KAL2734678.1"/>
    <property type="molecule type" value="Genomic_DNA"/>
</dbReference>
<sequence length="514" mass="59158">MCWIHRQSLGRLLAEVQNNFIVDKYNTLEKRFIFEKYTKLAKYYVLVAFLVPPSIVLGFVGFDCLFTNLAFHITAQFGILSCMLREILDDSNGFQRNIRELVLRHYKLIRQAKTLEDNFNVIILQQLMGTTFQLCASGYNTLLSSINKGGLTLFVFYFYASSTLSTLFIYCYIGECLIQESTNLSNAFYRYEWYNVSPINLRMVKICMLRMKIPQQLTSEIFDDSNGFQHNIRELVLRHYKLIRQAKALEDNFNIIILQQLMGSTFQLCSSGYNTSLGSVKKDIATLIIFYSYACSVMSTLFTYCYIGECLIQEFLVPPTIVLGFVGFDCLFTNLAFHITAQFGILSCTVGEVLDDSNGFKRNIRKLVFQHYKLIRQAETLEDNFNVIILQQLMGTTLQLCISGYNTLLGSVKKEGITLIIFYSYAFGVLSTLFIYCYIGECLIQESSNLSNAFYRYEWYNVSPTNLKMVNICMLRMKKPQQLTSGKFFVLSLASFTDILKTTMGYLSLLRTLI</sequence>
<evidence type="ECO:0000256" key="1">
    <source>
        <dbReference type="ARBA" id="ARBA00004651"/>
    </source>
</evidence>
<keyword evidence="3" id="KW-0716">Sensory transduction</keyword>
<evidence type="ECO:0000256" key="9">
    <source>
        <dbReference type="ARBA" id="ARBA00023224"/>
    </source>
</evidence>
<evidence type="ECO:0000256" key="10">
    <source>
        <dbReference type="SAM" id="Phobius"/>
    </source>
</evidence>
<gene>
    <name evidence="11" type="ORF">V1477_013855</name>
</gene>
<feature type="transmembrane region" description="Helical" evidence="10">
    <location>
        <begin position="417"/>
        <end position="439"/>
    </location>
</feature>
<evidence type="ECO:0000313" key="11">
    <source>
        <dbReference type="EMBL" id="KAL2734678.1"/>
    </source>
</evidence>
<dbReference type="PANTHER" id="PTHR21137">
    <property type="entry name" value="ODORANT RECEPTOR"/>
    <property type="match status" value="1"/>
</dbReference>
<dbReference type="GO" id="GO:0007165">
    <property type="term" value="P:signal transduction"/>
    <property type="evidence" value="ECO:0007669"/>
    <property type="project" value="UniProtKB-KW"/>
</dbReference>
<dbReference type="GO" id="GO:0007608">
    <property type="term" value="P:sensory perception of smell"/>
    <property type="evidence" value="ECO:0007669"/>
    <property type="project" value="UniProtKB-KW"/>
</dbReference>
<evidence type="ECO:0000256" key="2">
    <source>
        <dbReference type="ARBA" id="ARBA00022475"/>
    </source>
</evidence>
<accession>A0ABD2BPG3</accession>
<evidence type="ECO:0000256" key="5">
    <source>
        <dbReference type="ARBA" id="ARBA00022725"/>
    </source>
</evidence>
<keyword evidence="2" id="KW-1003">Cell membrane</keyword>
<evidence type="ECO:0000256" key="8">
    <source>
        <dbReference type="ARBA" id="ARBA00023170"/>
    </source>
</evidence>
<feature type="transmembrane region" description="Helical" evidence="10">
    <location>
        <begin position="316"/>
        <end position="337"/>
    </location>
</feature>
<dbReference type="AlphaFoldDB" id="A0ABD2BPG3"/>
<keyword evidence="9" id="KW-0807">Transducer</keyword>
<feature type="transmembrane region" description="Helical" evidence="10">
    <location>
        <begin position="119"/>
        <end position="139"/>
    </location>
</feature>
<comment type="caution">
    <text evidence="11">The sequence shown here is derived from an EMBL/GenBank/DDBJ whole genome shotgun (WGS) entry which is preliminary data.</text>
</comment>
<feature type="transmembrane region" description="Helical" evidence="10">
    <location>
        <begin position="284"/>
        <end position="304"/>
    </location>
</feature>
<dbReference type="PANTHER" id="PTHR21137:SF35">
    <property type="entry name" value="ODORANT RECEPTOR 19A-RELATED"/>
    <property type="match status" value="1"/>
</dbReference>
<evidence type="ECO:0000313" key="12">
    <source>
        <dbReference type="Proteomes" id="UP001607303"/>
    </source>
</evidence>
<evidence type="ECO:0000256" key="6">
    <source>
        <dbReference type="ARBA" id="ARBA00022989"/>
    </source>
</evidence>
<proteinExistence type="predicted"/>
<keyword evidence="7 10" id="KW-0472">Membrane</keyword>
<name>A0ABD2BPG3_VESMC</name>
<dbReference type="Proteomes" id="UP001607303">
    <property type="component" value="Unassembled WGS sequence"/>
</dbReference>
<evidence type="ECO:0000256" key="3">
    <source>
        <dbReference type="ARBA" id="ARBA00022606"/>
    </source>
</evidence>
<feature type="transmembrane region" description="Helical" evidence="10">
    <location>
        <begin position="385"/>
        <end position="405"/>
    </location>
</feature>
<keyword evidence="4 10" id="KW-0812">Transmembrane</keyword>
<comment type="subcellular location">
    <subcellularLocation>
        <location evidence="1">Cell membrane</location>
        <topology evidence="1">Multi-pass membrane protein</topology>
    </subcellularLocation>
</comment>
<organism evidence="11 12">
    <name type="scientific">Vespula maculifrons</name>
    <name type="common">Eastern yellow jacket</name>
    <name type="synonym">Wasp</name>
    <dbReference type="NCBI Taxonomy" id="7453"/>
    <lineage>
        <taxon>Eukaryota</taxon>
        <taxon>Metazoa</taxon>
        <taxon>Ecdysozoa</taxon>
        <taxon>Arthropoda</taxon>
        <taxon>Hexapoda</taxon>
        <taxon>Insecta</taxon>
        <taxon>Pterygota</taxon>
        <taxon>Neoptera</taxon>
        <taxon>Endopterygota</taxon>
        <taxon>Hymenoptera</taxon>
        <taxon>Apocrita</taxon>
        <taxon>Aculeata</taxon>
        <taxon>Vespoidea</taxon>
        <taxon>Vespidae</taxon>
        <taxon>Vespinae</taxon>
        <taxon>Vespula</taxon>
    </lineage>
</organism>
<reference evidence="11 12" key="1">
    <citation type="journal article" date="2024" name="Ann. Entomol. Soc. Am.">
        <title>Genomic analyses of the southern and eastern yellowjacket wasps (Hymenoptera: Vespidae) reveal evolutionary signatures of social life.</title>
        <authorList>
            <person name="Catto M.A."/>
            <person name="Caine P.B."/>
            <person name="Orr S.E."/>
            <person name="Hunt B.G."/>
            <person name="Goodisman M.A.D."/>
        </authorList>
    </citation>
    <scope>NUCLEOTIDE SEQUENCE [LARGE SCALE GENOMIC DNA]</scope>
    <source>
        <strain evidence="11">232</strain>
        <tissue evidence="11">Head and thorax</tissue>
    </source>
</reference>
<dbReference type="InterPro" id="IPR004117">
    <property type="entry name" value="7tm6_olfct_rcpt"/>
</dbReference>
<keyword evidence="6 10" id="KW-1133">Transmembrane helix</keyword>
<keyword evidence="12" id="KW-1185">Reference proteome</keyword>
<dbReference type="Pfam" id="PF02949">
    <property type="entry name" value="7tm_6"/>
    <property type="match status" value="2"/>
</dbReference>
<evidence type="ECO:0000256" key="4">
    <source>
        <dbReference type="ARBA" id="ARBA00022692"/>
    </source>
</evidence>
<protein>
    <submittedName>
        <fullName evidence="11">Odorant receptor 22c-like</fullName>
    </submittedName>
</protein>
<feature type="transmembrane region" description="Helical" evidence="10">
    <location>
        <begin position="488"/>
        <end position="509"/>
    </location>
</feature>
<keyword evidence="8" id="KW-0675">Receptor</keyword>
<feature type="transmembrane region" description="Helical" evidence="10">
    <location>
        <begin position="151"/>
        <end position="173"/>
    </location>
</feature>
<feature type="transmembrane region" description="Helical" evidence="10">
    <location>
        <begin position="40"/>
        <end position="62"/>
    </location>
</feature>
<dbReference type="GO" id="GO:0005886">
    <property type="term" value="C:plasma membrane"/>
    <property type="evidence" value="ECO:0007669"/>
    <property type="project" value="UniProtKB-SubCell"/>
</dbReference>
<keyword evidence="5" id="KW-0552">Olfaction</keyword>